<keyword evidence="2" id="KW-1185">Reference proteome</keyword>
<evidence type="ECO:0000313" key="2">
    <source>
        <dbReference type="Proteomes" id="UP000192333"/>
    </source>
</evidence>
<reference evidence="2" key="1">
    <citation type="submission" date="2017-04" db="EMBL/GenBank/DDBJ databases">
        <authorList>
            <person name="Varghese N."/>
            <person name="Submissions S."/>
        </authorList>
    </citation>
    <scope>NUCLEOTIDE SEQUENCE [LARGE SCALE GENOMIC DNA]</scope>
    <source>
        <strain evidence="2">DSM 16537</strain>
    </source>
</reference>
<gene>
    <name evidence="1" type="ORF">SAMN00777080_3449</name>
</gene>
<accession>A0A1W2H7B8</accession>
<dbReference type="AlphaFoldDB" id="A0A1W2H7B8"/>
<protein>
    <submittedName>
        <fullName evidence="1">Uncharacterized protein</fullName>
    </submittedName>
</protein>
<proteinExistence type="predicted"/>
<evidence type="ECO:0000313" key="1">
    <source>
        <dbReference type="EMBL" id="SMD44815.1"/>
    </source>
</evidence>
<organism evidence="1 2">
    <name type="scientific">Aquiflexum balticum DSM 16537</name>
    <dbReference type="NCBI Taxonomy" id="758820"/>
    <lineage>
        <taxon>Bacteria</taxon>
        <taxon>Pseudomonadati</taxon>
        <taxon>Bacteroidota</taxon>
        <taxon>Cytophagia</taxon>
        <taxon>Cytophagales</taxon>
        <taxon>Cyclobacteriaceae</taxon>
        <taxon>Aquiflexum</taxon>
    </lineage>
</organism>
<dbReference type="EMBL" id="LT838813">
    <property type="protein sequence ID" value="SMD44815.1"/>
    <property type="molecule type" value="Genomic_DNA"/>
</dbReference>
<sequence length="78" mass="9144">MDNATLRKLVRDYQLGLRDDIVVLESHFSHVWYFIDADGYELTLLYGKGKYAILYHHRKLGQVAIDFLCESKTCYSNL</sequence>
<dbReference type="RefSeq" id="WP_084121600.1">
    <property type="nucleotide sequence ID" value="NZ_LT838813.1"/>
</dbReference>
<dbReference type="Proteomes" id="UP000192333">
    <property type="component" value="Chromosome I"/>
</dbReference>
<name>A0A1W2H7B8_9BACT</name>